<reference evidence="1" key="2">
    <citation type="submission" date="2025-08" db="UniProtKB">
        <authorList>
            <consortium name="Ensembl"/>
        </authorList>
    </citation>
    <scope>IDENTIFICATION</scope>
</reference>
<sequence length="46" mass="5707">MTKRHDMESGTRNMFMNLFINHNDVYSTANQNDRMMPWQEWMKLQQ</sequence>
<dbReference type="Proteomes" id="UP000694412">
    <property type="component" value="Chromosome 1"/>
</dbReference>
<proteinExistence type="predicted"/>
<keyword evidence="2" id="KW-1185">Reference proteome</keyword>
<dbReference type="Ensembl" id="ENSCJPT00005006827.1">
    <property type="protein sequence ID" value="ENSCJPP00005003968.1"/>
    <property type="gene ID" value="ENSCJPG00005004037.1"/>
</dbReference>
<reference evidence="1" key="1">
    <citation type="submission" date="2015-11" db="EMBL/GenBank/DDBJ databases">
        <authorList>
            <consortium name="International Coturnix japonica Genome Analysis Consortium"/>
            <person name="Warren W."/>
            <person name="Burt D.W."/>
            <person name="Antin P.B."/>
            <person name="Lanford R."/>
            <person name="Gros J."/>
            <person name="Wilson R.K."/>
        </authorList>
    </citation>
    <scope>NUCLEOTIDE SEQUENCE [LARGE SCALE GENOMIC DNA]</scope>
</reference>
<evidence type="ECO:0000313" key="1">
    <source>
        <dbReference type="Ensembl" id="ENSCJPP00005003968.1"/>
    </source>
</evidence>
<name>A0A8C2SUJ8_COTJA</name>
<organism evidence="1 2">
    <name type="scientific">Coturnix japonica</name>
    <name type="common">Japanese quail</name>
    <name type="synonym">Coturnix coturnix japonica</name>
    <dbReference type="NCBI Taxonomy" id="93934"/>
    <lineage>
        <taxon>Eukaryota</taxon>
        <taxon>Metazoa</taxon>
        <taxon>Chordata</taxon>
        <taxon>Craniata</taxon>
        <taxon>Vertebrata</taxon>
        <taxon>Euteleostomi</taxon>
        <taxon>Archelosauria</taxon>
        <taxon>Archosauria</taxon>
        <taxon>Dinosauria</taxon>
        <taxon>Saurischia</taxon>
        <taxon>Theropoda</taxon>
        <taxon>Coelurosauria</taxon>
        <taxon>Aves</taxon>
        <taxon>Neognathae</taxon>
        <taxon>Galloanserae</taxon>
        <taxon>Galliformes</taxon>
        <taxon>Phasianidae</taxon>
        <taxon>Perdicinae</taxon>
        <taxon>Coturnix</taxon>
    </lineage>
</organism>
<evidence type="ECO:0000313" key="2">
    <source>
        <dbReference type="Proteomes" id="UP000694412"/>
    </source>
</evidence>
<accession>A0A8C2SUJ8</accession>
<reference evidence="1" key="3">
    <citation type="submission" date="2025-09" db="UniProtKB">
        <authorList>
            <consortium name="Ensembl"/>
        </authorList>
    </citation>
    <scope>IDENTIFICATION</scope>
</reference>
<dbReference type="AlphaFoldDB" id="A0A8C2SUJ8"/>
<protein>
    <submittedName>
        <fullName evidence="1">Uncharacterized protein</fullName>
    </submittedName>
</protein>